<comment type="similarity">
    <text evidence="2">Belongs to the NPC2 family.</text>
</comment>
<name>A0A9Q0MCU3_BLOTA</name>
<comment type="subcellular location">
    <subcellularLocation>
        <location evidence="1">Secreted</location>
    </subcellularLocation>
</comment>
<dbReference type="AlphaFoldDB" id="A0A9Q0MCU3"/>
<evidence type="ECO:0000313" key="6">
    <source>
        <dbReference type="EMBL" id="KAJ6222748.1"/>
    </source>
</evidence>
<dbReference type="Proteomes" id="UP001142055">
    <property type="component" value="Chromosome 1"/>
</dbReference>
<feature type="domain" description="MD-2-related lipid-recognition" evidence="5">
    <location>
        <begin position="22"/>
        <end position="142"/>
    </location>
</feature>
<accession>A0A9Q0MCU3</accession>
<sequence length="145" mass="15824">MFKFTIIVTLFAIVAASDNIRFHDCANHEISSINFSGCTSEDRECKLYKGKDNIFKVHFTANQDSPTVKLEMLATIGGIEIPVPGLETDACKGHVKCPLVKGEKYDFVYNFNLPVAFPNVHAVVVTKLVGSNGVLTCGKMNGVLV</sequence>
<feature type="signal peptide" evidence="4">
    <location>
        <begin position="1"/>
        <end position="16"/>
    </location>
</feature>
<keyword evidence="4" id="KW-0732">Signal</keyword>
<evidence type="ECO:0000256" key="2">
    <source>
        <dbReference type="ARBA" id="ARBA00006370"/>
    </source>
</evidence>
<evidence type="ECO:0000313" key="7">
    <source>
        <dbReference type="Proteomes" id="UP001142055"/>
    </source>
</evidence>
<comment type="caution">
    <text evidence="6">The sequence shown here is derived from an EMBL/GenBank/DDBJ whole genome shotgun (WGS) entry which is preliminary data.</text>
</comment>
<dbReference type="Pfam" id="PF02221">
    <property type="entry name" value="E1_DerP2_DerF2"/>
    <property type="match status" value="1"/>
</dbReference>
<feature type="chain" id="PRO_5040205040" description="MD-2-related lipid-recognition domain-containing protein" evidence="4">
    <location>
        <begin position="17"/>
        <end position="145"/>
    </location>
</feature>
<dbReference type="EMBL" id="JAPWDV010000001">
    <property type="protein sequence ID" value="KAJ6222748.1"/>
    <property type="molecule type" value="Genomic_DNA"/>
</dbReference>
<protein>
    <recommendedName>
        <fullName evidence="5">MD-2-related lipid-recognition domain-containing protein</fullName>
    </recommendedName>
</protein>
<keyword evidence="3" id="KW-0964">Secreted</keyword>
<keyword evidence="7" id="KW-1185">Reference proteome</keyword>
<dbReference type="InterPro" id="IPR014756">
    <property type="entry name" value="Ig_E-set"/>
</dbReference>
<dbReference type="FunFam" id="2.60.40.770:FF:000001">
    <property type="entry name" value="NPC intracellular cholesterol transporter 2"/>
    <property type="match status" value="1"/>
</dbReference>
<reference evidence="6" key="1">
    <citation type="submission" date="2022-12" db="EMBL/GenBank/DDBJ databases">
        <title>Genome assemblies of Blomia tropicalis.</title>
        <authorList>
            <person name="Cui Y."/>
        </authorList>
    </citation>
    <scope>NUCLEOTIDE SEQUENCE</scope>
    <source>
        <tissue evidence="6">Adult mites</tissue>
    </source>
</reference>
<evidence type="ECO:0000256" key="1">
    <source>
        <dbReference type="ARBA" id="ARBA00004613"/>
    </source>
</evidence>
<dbReference type="SMART" id="SM00737">
    <property type="entry name" value="ML"/>
    <property type="match status" value="1"/>
</dbReference>
<dbReference type="InterPro" id="IPR003172">
    <property type="entry name" value="ML_dom"/>
</dbReference>
<evidence type="ECO:0000256" key="3">
    <source>
        <dbReference type="ARBA" id="ARBA00022525"/>
    </source>
</evidence>
<proteinExistence type="inferred from homology"/>
<dbReference type="GO" id="GO:0005576">
    <property type="term" value="C:extracellular region"/>
    <property type="evidence" value="ECO:0007669"/>
    <property type="project" value="UniProtKB-SubCell"/>
</dbReference>
<dbReference type="OMA" id="DCANHEI"/>
<gene>
    <name evidence="6" type="ORF">RDWZM_001293</name>
</gene>
<evidence type="ECO:0000259" key="5">
    <source>
        <dbReference type="SMART" id="SM00737"/>
    </source>
</evidence>
<evidence type="ECO:0000256" key="4">
    <source>
        <dbReference type="SAM" id="SignalP"/>
    </source>
</evidence>
<dbReference type="SUPFAM" id="SSF81296">
    <property type="entry name" value="E set domains"/>
    <property type="match status" value="1"/>
</dbReference>
<organism evidence="6 7">
    <name type="scientific">Blomia tropicalis</name>
    <name type="common">Mite</name>
    <dbReference type="NCBI Taxonomy" id="40697"/>
    <lineage>
        <taxon>Eukaryota</taxon>
        <taxon>Metazoa</taxon>
        <taxon>Ecdysozoa</taxon>
        <taxon>Arthropoda</taxon>
        <taxon>Chelicerata</taxon>
        <taxon>Arachnida</taxon>
        <taxon>Acari</taxon>
        <taxon>Acariformes</taxon>
        <taxon>Sarcoptiformes</taxon>
        <taxon>Astigmata</taxon>
        <taxon>Glycyphagoidea</taxon>
        <taxon>Echimyopodidae</taxon>
        <taxon>Blomia</taxon>
    </lineage>
</organism>
<dbReference type="Gene3D" id="2.60.40.770">
    <property type="match status" value="1"/>
</dbReference>